<organism evidence="4 5">
    <name type="scientific">Sporolactobacillus inulinus CASD</name>
    <dbReference type="NCBI Taxonomy" id="1069536"/>
    <lineage>
        <taxon>Bacteria</taxon>
        <taxon>Bacillati</taxon>
        <taxon>Bacillota</taxon>
        <taxon>Bacilli</taxon>
        <taxon>Bacillales</taxon>
        <taxon>Sporolactobacillaceae</taxon>
        <taxon>Sporolactobacillus</taxon>
    </lineage>
</organism>
<keyword evidence="1 4" id="KW-0808">Transferase</keyword>
<accession>A0A0U1QRN5</accession>
<evidence type="ECO:0000313" key="4">
    <source>
        <dbReference type="EMBL" id="KLI03475.1"/>
    </source>
</evidence>
<proteinExistence type="predicted"/>
<dbReference type="RefSeq" id="WP_010027239.1">
    <property type="nucleotide sequence ID" value="NZ_AFVQ02000036.1"/>
</dbReference>
<protein>
    <submittedName>
        <fullName evidence="4">Phosphinothricin acetyltransferase</fullName>
    </submittedName>
</protein>
<name>A0A0U1QRN5_9BACL</name>
<dbReference type="Gene3D" id="3.40.630.30">
    <property type="match status" value="1"/>
</dbReference>
<dbReference type="CDD" id="cd04301">
    <property type="entry name" value="NAT_SF"/>
    <property type="match status" value="1"/>
</dbReference>
<comment type="caution">
    <text evidence="4">The sequence shown here is derived from an EMBL/GenBank/DDBJ whole genome shotgun (WGS) entry which is preliminary data.</text>
</comment>
<gene>
    <name evidence="4" type="ORF">SINU_02620</name>
</gene>
<dbReference type="InterPro" id="IPR000182">
    <property type="entry name" value="GNAT_dom"/>
</dbReference>
<dbReference type="STRING" id="1069536.SINU_02620"/>
<dbReference type="AlphaFoldDB" id="A0A0U1QRN5"/>
<dbReference type="PROSITE" id="PS51186">
    <property type="entry name" value="GNAT"/>
    <property type="match status" value="1"/>
</dbReference>
<feature type="domain" description="N-acetyltransferase" evidence="3">
    <location>
        <begin position="5"/>
        <end position="168"/>
    </location>
</feature>
<dbReference type="InterPro" id="IPR016181">
    <property type="entry name" value="Acyl_CoA_acyltransferase"/>
</dbReference>
<dbReference type="Pfam" id="PF00583">
    <property type="entry name" value="Acetyltransf_1"/>
    <property type="match status" value="1"/>
</dbReference>
<dbReference type="PANTHER" id="PTHR43072:SF23">
    <property type="entry name" value="UPF0039 PROTEIN C11D3.02C"/>
    <property type="match status" value="1"/>
</dbReference>
<keyword evidence="5" id="KW-1185">Reference proteome</keyword>
<dbReference type="EMBL" id="AFVQ02000036">
    <property type="protein sequence ID" value="KLI03475.1"/>
    <property type="molecule type" value="Genomic_DNA"/>
</dbReference>
<keyword evidence="2" id="KW-0012">Acyltransferase</keyword>
<evidence type="ECO:0000259" key="3">
    <source>
        <dbReference type="PROSITE" id="PS51186"/>
    </source>
</evidence>
<sequence length="169" mass="18894">MKNSITVRKAVAADLPAIVAIYNSTISSRMVTADTEPVTVEERRPWFIEHQTTANRPLWAAEYDGTLCGWLSLSNFYGRPAYRGTAEISIYLDHAFRGRGIGSSLLHYALDQASDLEIKTILAFIFGQNKPSLHLFERFGFEAWGTLPKVAELDGNECDLIIMGKRVNP</sequence>
<dbReference type="SUPFAM" id="SSF55729">
    <property type="entry name" value="Acyl-CoA N-acyltransferases (Nat)"/>
    <property type="match status" value="1"/>
</dbReference>
<dbReference type="GO" id="GO:0016747">
    <property type="term" value="F:acyltransferase activity, transferring groups other than amino-acyl groups"/>
    <property type="evidence" value="ECO:0007669"/>
    <property type="project" value="InterPro"/>
</dbReference>
<dbReference type="PANTHER" id="PTHR43072">
    <property type="entry name" value="N-ACETYLTRANSFERASE"/>
    <property type="match status" value="1"/>
</dbReference>
<evidence type="ECO:0000256" key="2">
    <source>
        <dbReference type="ARBA" id="ARBA00023315"/>
    </source>
</evidence>
<dbReference type="Proteomes" id="UP000035553">
    <property type="component" value="Unassembled WGS sequence"/>
</dbReference>
<dbReference type="OrthoDB" id="9798006at2"/>
<evidence type="ECO:0000313" key="5">
    <source>
        <dbReference type="Proteomes" id="UP000035553"/>
    </source>
</evidence>
<evidence type="ECO:0000256" key="1">
    <source>
        <dbReference type="ARBA" id="ARBA00022679"/>
    </source>
</evidence>
<reference evidence="4 5" key="1">
    <citation type="journal article" date="2011" name="J. Bacteriol.">
        <title>Draft genome sequence of Sporolactobacillus inulinus strain CASD, an efficient D-lactic acid-producing bacterium with high-concentration lactate tolerance capability.</title>
        <authorList>
            <person name="Yu B."/>
            <person name="Su F."/>
            <person name="Wang L."/>
            <person name="Xu K."/>
            <person name="Zhao B."/>
            <person name="Xu P."/>
        </authorList>
    </citation>
    <scope>NUCLEOTIDE SEQUENCE [LARGE SCALE GENOMIC DNA]</scope>
    <source>
        <strain evidence="4 5">CASD</strain>
    </source>
</reference>